<evidence type="ECO:0000313" key="3">
    <source>
        <dbReference type="EMBL" id="CCH59671.1"/>
    </source>
</evidence>
<name>I2GZW9_HENB6</name>
<dbReference type="EMBL" id="HE806317">
    <property type="protein sequence ID" value="CCH59671.1"/>
    <property type="molecule type" value="Genomic_DNA"/>
</dbReference>
<protein>
    <recommendedName>
        <fullName evidence="2">PCI domain-containing protein</fullName>
    </recommendedName>
</protein>
<accession>I2GZW9</accession>
<dbReference type="AlphaFoldDB" id="I2GZW9"/>
<feature type="region of interest" description="Disordered" evidence="1">
    <location>
        <begin position="17"/>
        <end position="49"/>
    </location>
</feature>
<sequence>MSDTDCLEDYLMSEDEMGSGFEMEMSSENDEPLSFQDAEQDDEEQADDGQDSLQLAINYKDEGDYINAVKLLQNCKGVDSFLLLLECYSLQFKYDLTNAHLKDEMISTTSQFLMSNTIPDDKIELLKSIMNLFSSCQSDFIFDIPSQSIELKKQALQFEKLFISMFQDIPSLTSLITAKLHLINIWIDSLSGCPPPPFVIDLSCEITQSLIDQIDLTLQLSINAILLRNSLQPLLHLSSFFTQLSTLFNQHITLKHNSKIFLQLNFLLGIINLSSDSPTFNDHFYQCLKLLNITTTTFNKDFEKIIASGLICNSIIIQNNNSLLVNPFDYEELKIAVNSPFIQILSKLYQNFIKINLIELHSNLVELSKLNAIFIPICNKILKLARLQKLSQSISKIYNSLTLIQLIDLLGGNMTRDQLLNLLMDSVLTNNNNLNFKLDLINDTIQFLDTKGTTANLRIKNINNFINIDWANDIGLLQNNSQPSFTSIDPNISTVLPFLTQLKELRNLNTIEEKNSFYHSKFKDFLNCSYNRLQDKN</sequence>
<keyword evidence="4" id="KW-1185">Reference proteome</keyword>
<dbReference type="InParanoid" id="I2GZW9"/>
<dbReference type="FunCoup" id="I2GZW9">
    <property type="interactions" value="151"/>
</dbReference>
<dbReference type="OMA" id="DFMMSDD"/>
<evidence type="ECO:0000259" key="2">
    <source>
        <dbReference type="PROSITE" id="PS50250"/>
    </source>
</evidence>
<dbReference type="OrthoDB" id="4047547at2759"/>
<evidence type="ECO:0000256" key="1">
    <source>
        <dbReference type="SAM" id="MobiDB-lite"/>
    </source>
</evidence>
<feature type="compositionally biased region" description="Acidic residues" evidence="1">
    <location>
        <begin position="38"/>
        <end position="49"/>
    </location>
</feature>
<dbReference type="GeneID" id="14494743"/>
<dbReference type="KEGG" id="tbl:TBLA_0B08560"/>
<dbReference type="PROSITE" id="PS50250">
    <property type="entry name" value="PCI"/>
    <property type="match status" value="1"/>
</dbReference>
<proteinExistence type="predicted"/>
<evidence type="ECO:0000313" key="4">
    <source>
        <dbReference type="Proteomes" id="UP000002866"/>
    </source>
</evidence>
<dbReference type="STRING" id="1071380.I2GZW9"/>
<dbReference type="Proteomes" id="UP000002866">
    <property type="component" value="Chromosome 2"/>
</dbReference>
<organism evidence="3 4">
    <name type="scientific">Henningerozyma blattae (strain ATCC 34711 / CBS 6284 / DSM 70876 / NBRC 10599 / NRRL Y-10934 / UCD 77-7)</name>
    <name type="common">Yeast</name>
    <name type="synonym">Tetrapisispora blattae</name>
    <dbReference type="NCBI Taxonomy" id="1071380"/>
    <lineage>
        <taxon>Eukaryota</taxon>
        <taxon>Fungi</taxon>
        <taxon>Dikarya</taxon>
        <taxon>Ascomycota</taxon>
        <taxon>Saccharomycotina</taxon>
        <taxon>Saccharomycetes</taxon>
        <taxon>Saccharomycetales</taxon>
        <taxon>Saccharomycetaceae</taxon>
        <taxon>Henningerozyma</taxon>
    </lineage>
</organism>
<dbReference type="HOGENOM" id="CLU_031729_0_0_1"/>
<dbReference type="InterPro" id="IPR000717">
    <property type="entry name" value="PCI_dom"/>
</dbReference>
<reference evidence="3 4" key="1">
    <citation type="journal article" date="2011" name="Proc. Natl. Acad. Sci. U.S.A.">
        <title>Evolutionary erosion of yeast sex chromosomes by mating-type switching accidents.</title>
        <authorList>
            <person name="Gordon J.L."/>
            <person name="Armisen D."/>
            <person name="Proux-Wera E."/>
            <person name="Oheigeartaigh S.S."/>
            <person name="Byrne K.P."/>
            <person name="Wolfe K.H."/>
        </authorList>
    </citation>
    <scope>NUCLEOTIDE SEQUENCE [LARGE SCALE GENOMIC DNA]</scope>
    <source>
        <strain evidence="4">ATCC 34711 / CBS 6284 / DSM 70876 / NBRC 10599 / NRRL Y-10934 / UCD 77-7</strain>
    </source>
</reference>
<gene>
    <name evidence="3" type="primary">TBLA0B08560</name>
    <name evidence="3" type="ORF">TBLA_0B08560</name>
</gene>
<feature type="domain" description="PCI" evidence="2">
    <location>
        <begin position="279"/>
        <end position="452"/>
    </location>
</feature>
<dbReference type="RefSeq" id="XP_004179190.1">
    <property type="nucleotide sequence ID" value="XM_004179142.1"/>
</dbReference>